<gene>
    <name evidence="1" type="ORF">DCF15_19380</name>
</gene>
<dbReference type="EMBL" id="QBMP01000283">
    <property type="protein sequence ID" value="PZO47162.1"/>
    <property type="molecule type" value="Genomic_DNA"/>
</dbReference>
<protein>
    <submittedName>
        <fullName evidence="1">Uncharacterized protein</fullName>
    </submittedName>
</protein>
<comment type="caution">
    <text evidence="1">The sequence shown here is derived from an EMBL/GenBank/DDBJ whole genome shotgun (WGS) entry which is preliminary data.</text>
</comment>
<dbReference type="AlphaFoldDB" id="A0A2W4WS78"/>
<evidence type="ECO:0000313" key="2">
    <source>
        <dbReference type="Proteomes" id="UP000249794"/>
    </source>
</evidence>
<dbReference type="Proteomes" id="UP000249794">
    <property type="component" value="Unassembled WGS sequence"/>
</dbReference>
<reference evidence="1 2" key="2">
    <citation type="submission" date="2018-06" db="EMBL/GenBank/DDBJ databases">
        <title>Metagenomic assembly of (sub)arctic Cyanobacteria and their associated microbiome from non-axenic cultures.</title>
        <authorList>
            <person name="Baurain D."/>
        </authorList>
    </citation>
    <scope>NUCLEOTIDE SEQUENCE [LARGE SCALE GENOMIC DNA]</scope>
    <source>
        <strain evidence="1">ULC027bin1</strain>
    </source>
</reference>
<sequence>MIISALEESKTVAVSFCFNCISETSDPRQVEILSDLDAEGITPFQVRQFAALLKGEAVKTATLRTWRNRIGIHPDASGCYALSDLQLLGRYLEALSQGRTTAQFLNQEYGHAQQRSA</sequence>
<evidence type="ECO:0000313" key="1">
    <source>
        <dbReference type="EMBL" id="PZO47162.1"/>
    </source>
</evidence>
<proteinExistence type="predicted"/>
<organism evidence="1 2">
    <name type="scientific">Phormidesmis priestleyi</name>
    <dbReference type="NCBI Taxonomy" id="268141"/>
    <lineage>
        <taxon>Bacteria</taxon>
        <taxon>Bacillati</taxon>
        <taxon>Cyanobacteriota</taxon>
        <taxon>Cyanophyceae</taxon>
        <taxon>Leptolyngbyales</taxon>
        <taxon>Leptolyngbyaceae</taxon>
        <taxon>Phormidesmis</taxon>
    </lineage>
</organism>
<reference evidence="2" key="1">
    <citation type="submission" date="2018-04" db="EMBL/GenBank/DDBJ databases">
        <authorList>
            <person name="Cornet L."/>
        </authorList>
    </citation>
    <scope>NUCLEOTIDE SEQUENCE [LARGE SCALE GENOMIC DNA]</scope>
</reference>
<accession>A0A2W4WS78</accession>
<name>A0A2W4WS78_9CYAN</name>